<dbReference type="PANTHER" id="PTHR31232:SF18">
    <property type="entry name" value="S-PROTEIN HOMOLOG"/>
    <property type="match status" value="1"/>
</dbReference>
<evidence type="ECO:0000313" key="8">
    <source>
        <dbReference type="Proteomes" id="UP000195402"/>
    </source>
</evidence>
<reference evidence="7 8" key="1">
    <citation type="journal article" date="2017" name="Mol. Plant">
        <title>The Genome of Medicinal Plant Macleaya cordata Provides New Insights into Benzylisoquinoline Alkaloids Metabolism.</title>
        <authorList>
            <person name="Liu X."/>
            <person name="Liu Y."/>
            <person name="Huang P."/>
            <person name="Ma Y."/>
            <person name="Qing Z."/>
            <person name="Tang Q."/>
            <person name="Cao H."/>
            <person name="Cheng P."/>
            <person name="Zheng Y."/>
            <person name="Yuan Z."/>
            <person name="Zhou Y."/>
            <person name="Liu J."/>
            <person name="Tang Z."/>
            <person name="Zhuo Y."/>
            <person name="Zhang Y."/>
            <person name="Yu L."/>
            <person name="Huang J."/>
            <person name="Yang P."/>
            <person name="Peng Q."/>
            <person name="Zhang J."/>
            <person name="Jiang W."/>
            <person name="Zhang Z."/>
            <person name="Lin K."/>
            <person name="Ro D.K."/>
            <person name="Chen X."/>
            <person name="Xiong X."/>
            <person name="Shang Y."/>
            <person name="Huang S."/>
            <person name="Zeng J."/>
        </authorList>
    </citation>
    <scope>NUCLEOTIDE SEQUENCE [LARGE SCALE GENOMIC DNA]</scope>
    <source>
        <strain evidence="8">cv. BLH2017</strain>
        <tissue evidence="7">Root</tissue>
    </source>
</reference>
<keyword evidence="8" id="KW-1185">Reference proteome</keyword>
<dbReference type="OMA" id="WSFHANI"/>
<evidence type="ECO:0000256" key="3">
    <source>
        <dbReference type="ARBA" id="ARBA00022471"/>
    </source>
</evidence>
<sequence length="99" mass="11807">MTIHCKSKDDDLGEHNIHFNENYTWRFHDNIDQTTLFWCKIGYWDNKAGKLVMGSFDIYKSSRDNPVCAFNCIRYVKTDGIYFYIPSAEKARLIYPWPK</sequence>
<keyword evidence="3 6" id="KW-0713">Self-incompatibility</keyword>
<comment type="similarity">
    <text evidence="2 6">Belongs to the plant self-incompatibility (S1) protein family.</text>
</comment>
<dbReference type="GO" id="GO:0060320">
    <property type="term" value="P:rejection of self pollen"/>
    <property type="evidence" value="ECO:0007669"/>
    <property type="project" value="UniProtKB-KW"/>
</dbReference>
<dbReference type="GO" id="GO:0005576">
    <property type="term" value="C:extracellular region"/>
    <property type="evidence" value="ECO:0007669"/>
    <property type="project" value="UniProtKB-SubCell"/>
</dbReference>
<comment type="subcellular location">
    <subcellularLocation>
        <location evidence="1 6">Secreted</location>
    </subcellularLocation>
</comment>
<evidence type="ECO:0000313" key="7">
    <source>
        <dbReference type="EMBL" id="OVA13121.1"/>
    </source>
</evidence>
<dbReference type="EMBL" id="MVGT01001204">
    <property type="protein sequence ID" value="OVA13121.1"/>
    <property type="molecule type" value="Genomic_DNA"/>
</dbReference>
<evidence type="ECO:0000256" key="1">
    <source>
        <dbReference type="ARBA" id="ARBA00004613"/>
    </source>
</evidence>
<dbReference type="Proteomes" id="UP000195402">
    <property type="component" value="Unassembled WGS sequence"/>
</dbReference>
<dbReference type="AlphaFoldDB" id="A0A200QRP8"/>
<dbReference type="PANTHER" id="PTHR31232">
    <property type="match status" value="1"/>
</dbReference>
<evidence type="ECO:0000256" key="6">
    <source>
        <dbReference type="RuleBase" id="RU367044"/>
    </source>
</evidence>
<keyword evidence="4 6" id="KW-0964">Secreted</keyword>
<name>A0A200QRP8_MACCD</name>
<keyword evidence="5" id="KW-0732">Signal</keyword>
<accession>A0A200QRP8</accession>
<dbReference type="InterPro" id="IPR010264">
    <property type="entry name" value="Self-incomp_S1"/>
</dbReference>
<proteinExistence type="inferred from homology"/>
<evidence type="ECO:0000256" key="4">
    <source>
        <dbReference type="ARBA" id="ARBA00022525"/>
    </source>
</evidence>
<protein>
    <recommendedName>
        <fullName evidence="6">S-protein homolog</fullName>
    </recommendedName>
</protein>
<gene>
    <name evidence="7" type="ORF">BVC80_7351g5</name>
</gene>
<evidence type="ECO:0000256" key="2">
    <source>
        <dbReference type="ARBA" id="ARBA00005581"/>
    </source>
</evidence>
<dbReference type="OrthoDB" id="1727555at2759"/>
<dbReference type="InParanoid" id="A0A200QRP8"/>
<comment type="caution">
    <text evidence="7">The sequence shown here is derived from an EMBL/GenBank/DDBJ whole genome shotgun (WGS) entry which is preliminary data.</text>
</comment>
<organism evidence="7 8">
    <name type="scientific">Macleaya cordata</name>
    <name type="common">Five-seeded plume-poppy</name>
    <name type="synonym">Bocconia cordata</name>
    <dbReference type="NCBI Taxonomy" id="56857"/>
    <lineage>
        <taxon>Eukaryota</taxon>
        <taxon>Viridiplantae</taxon>
        <taxon>Streptophyta</taxon>
        <taxon>Embryophyta</taxon>
        <taxon>Tracheophyta</taxon>
        <taxon>Spermatophyta</taxon>
        <taxon>Magnoliopsida</taxon>
        <taxon>Ranunculales</taxon>
        <taxon>Papaveraceae</taxon>
        <taxon>Papaveroideae</taxon>
        <taxon>Macleaya</taxon>
    </lineage>
</organism>
<evidence type="ECO:0000256" key="5">
    <source>
        <dbReference type="ARBA" id="ARBA00022729"/>
    </source>
</evidence>
<dbReference type="Pfam" id="PF05938">
    <property type="entry name" value="Self-incomp_S1"/>
    <property type="match status" value="1"/>
</dbReference>